<comment type="similarity">
    <text evidence="2 9">Belongs to the Mediator complex subunit 5 family.</text>
</comment>
<organism evidence="10 11">
    <name type="scientific">Pseudallescheria apiosperma</name>
    <name type="common">Scedosporium apiospermum</name>
    <dbReference type="NCBI Taxonomy" id="563466"/>
    <lineage>
        <taxon>Eukaryota</taxon>
        <taxon>Fungi</taxon>
        <taxon>Dikarya</taxon>
        <taxon>Ascomycota</taxon>
        <taxon>Pezizomycotina</taxon>
        <taxon>Sordariomycetes</taxon>
        <taxon>Hypocreomycetidae</taxon>
        <taxon>Microascales</taxon>
        <taxon>Microascaceae</taxon>
        <taxon>Scedosporium</taxon>
    </lineage>
</organism>
<dbReference type="PANTHER" id="PTHR35784:SF1">
    <property type="entry name" value="MEDIATOR OF RNA POLYMERASE II TRANSCRIPTION SUBUNIT 5"/>
    <property type="match status" value="1"/>
</dbReference>
<evidence type="ECO:0000256" key="1">
    <source>
        <dbReference type="ARBA" id="ARBA00004123"/>
    </source>
</evidence>
<dbReference type="PANTHER" id="PTHR35784">
    <property type="entry name" value="MEDIATOR OF RNA POLYMERASE II TRANSCRIPTION SUBUNIT 5"/>
    <property type="match status" value="1"/>
</dbReference>
<proteinExistence type="inferred from homology"/>
<dbReference type="GO" id="GO:0003712">
    <property type="term" value="F:transcription coregulator activity"/>
    <property type="evidence" value="ECO:0007669"/>
    <property type="project" value="InterPro"/>
</dbReference>
<evidence type="ECO:0000313" key="10">
    <source>
        <dbReference type="EMBL" id="KEZ39742.1"/>
    </source>
</evidence>
<comment type="function">
    <text evidence="9">Component of the Mediator complex, a coactivator involved in the regulated transcription of nearly all RNA polymerase II-dependent genes. Mediator functions as a bridge to convey information from gene-specific regulatory proteins to the basal RNA polymerase II transcription machinery. Mediator is recruited to promoters by direct interactions with regulatory proteins and serves as a scaffold for the assembly of a functional preinitiation complex with RNA polymerase II and the general transcription factors.</text>
</comment>
<dbReference type="GO" id="GO:0016592">
    <property type="term" value="C:mediator complex"/>
    <property type="evidence" value="ECO:0007669"/>
    <property type="project" value="InterPro"/>
</dbReference>
<dbReference type="GeneID" id="27728772"/>
<keyword evidence="5 9" id="KW-0010">Activator</keyword>
<accession>A0A084FXD0</accession>
<dbReference type="AlphaFoldDB" id="A0A084FXD0"/>
<evidence type="ECO:0000256" key="5">
    <source>
        <dbReference type="ARBA" id="ARBA00023159"/>
    </source>
</evidence>
<evidence type="ECO:0000256" key="4">
    <source>
        <dbReference type="ARBA" id="ARBA00023015"/>
    </source>
</evidence>
<keyword evidence="6 9" id="KW-0804">Transcription</keyword>
<evidence type="ECO:0000256" key="8">
    <source>
        <dbReference type="ARBA" id="ARBA00031256"/>
    </source>
</evidence>
<evidence type="ECO:0000256" key="6">
    <source>
        <dbReference type="ARBA" id="ARBA00023163"/>
    </source>
</evidence>
<dbReference type="KEGG" id="sapo:SAPIO_CDS9700"/>
<dbReference type="Pfam" id="PF08689">
    <property type="entry name" value="Med5"/>
    <property type="match status" value="1"/>
</dbReference>
<dbReference type="OMA" id="LYVYINA"/>
<gene>
    <name evidence="9" type="primary">MED5</name>
    <name evidence="10" type="ORF">SAPIO_CDS9700</name>
</gene>
<comment type="subcellular location">
    <subcellularLocation>
        <location evidence="1 9">Nucleus</location>
    </subcellularLocation>
</comment>
<dbReference type="EMBL" id="JOWA01000143">
    <property type="protein sequence ID" value="KEZ39742.1"/>
    <property type="molecule type" value="Genomic_DNA"/>
</dbReference>
<keyword evidence="4 9" id="KW-0805">Transcription regulation</keyword>
<dbReference type="VEuPathDB" id="FungiDB:SAPIO_CDS9700"/>
<evidence type="ECO:0000313" key="11">
    <source>
        <dbReference type="Proteomes" id="UP000028545"/>
    </source>
</evidence>
<comment type="subunit">
    <text evidence="9">Component of the Mediator complex.</text>
</comment>
<evidence type="ECO:0000256" key="3">
    <source>
        <dbReference type="ARBA" id="ARBA00020628"/>
    </source>
</evidence>
<evidence type="ECO:0000256" key="2">
    <source>
        <dbReference type="ARBA" id="ARBA00008782"/>
    </source>
</evidence>
<evidence type="ECO:0000256" key="7">
    <source>
        <dbReference type="ARBA" id="ARBA00023242"/>
    </source>
</evidence>
<protein>
    <recommendedName>
        <fullName evidence="3 9">Mediator of RNA polymerase II transcription subunit 5</fullName>
    </recommendedName>
    <alternativeName>
        <fullName evidence="8 9">Mediator complex subunit 5</fullName>
    </alternativeName>
</protein>
<dbReference type="HOGENOM" id="CLU_004096_0_0_1"/>
<sequence length="1026" mass="112681">MASRDLVLRVQLASMKEWGDFLDKCLFKRLSISKFESFVPHLRSKHPLPPDAIADLLLRPRAGNNDCLDPRIPLYIQAVLELEYIDAPAILKALYRYSTSHTQSHSDVQDLPPVRWRSSYSAEEVMFYRLTKAVVHGTGIRTPSDALRMMDIVAKWMALFTAAFATFAADVMGQLENAGPREEMESARAAFVALLLSVCENPVLLRTVGRPIAKKARKAMLDSLVNFVPTLQIASIAERLELFRSTLASFEPAEKPKDGGLEEMLDSSVGLDSVILPELPISNSRAGLYIYLNACFVGRPLLDDHALFAYLHNRYQGDVQTTAVDLILASFDVLANAVFRNDGHKTAHLLRSYLINKLPLLLVALGHSLFPPTTPEFCITEALSQVDTNTFPTLSSMFDDSRNNNPLTDNVREEFCFACCLHNLMPQSHIETLLGENSYQTLPSGGRYVKDDLVRDCAADPEKIQSLIGELDNMDGNVGAVCQALTEVLGRLCANKETMSLKTLCSQLARKPQSLDVMLLFAKPATILQPICDLLDNWRYEEDQGEYQPVYEEFGSILLLLLAFAYRYNLTPADIGIRSRDSFVAKLLTQGHLSRPLGDLTEQEKGHLDGWIHGLFDTDAGGLGDELMSSCPPQDFYLLIPTLFLNIALAFGSGRLTEETLKGGLEYLVDTFLLPSLVTAIRFLSDYLCNDRQEEQKAIIKILQLLLAPNAISTEASTMLSSVLNLVAKPLEHSLRAYQRRDPNNAQIEPLLRTLKDSLPLSRRTGGAEHNEVESWSSTASGGLTMSIKHTMNGFVQWSLQPASVNAMPTSYTHRQVLCGLQMLGASRMLRIILDEVQQQSEAGNASIVYDVATALICAPDVSNDPPPPPNMQTLDESGNVPPVPQRQLSLREALKTEAENFRKLHKKDPALAEIVVRLHRKVEAQMTPSQAQILQADLGASIDTSDVVHQAAANAAAAAAVAATGAGDPMQMDSVGLDMMAGVTGSDFGMGGSGNGGSLDLSEDIFGLDSGMDTFDMWGDMMETS</sequence>
<comment type="caution">
    <text evidence="10">The sequence shown here is derived from an EMBL/GenBank/DDBJ whole genome shotgun (WGS) entry which is preliminary data.</text>
</comment>
<evidence type="ECO:0000256" key="9">
    <source>
        <dbReference type="RuleBase" id="RU364142"/>
    </source>
</evidence>
<keyword evidence="7 9" id="KW-0539">Nucleus</keyword>
<dbReference type="Proteomes" id="UP000028545">
    <property type="component" value="Unassembled WGS sequence"/>
</dbReference>
<dbReference type="GO" id="GO:0006357">
    <property type="term" value="P:regulation of transcription by RNA polymerase II"/>
    <property type="evidence" value="ECO:0007669"/>
    <property type="project" value="InterPro"/>
</dbReference>
<dbReference type="OrthoDB" id="5322661at2759"/>
<dbReference type="InterPro" id="IPR014801">
    <property type="entry name" value="Mediator_Med5_fun"/>
</dbReference>
<keyword evidence="11" id="KW-1185">Reference proteome</keyword>
<reference evidence="10 11" key="1">
    <citation type="journal article" date="2014" name="Genome Announc.">
        <title>Draft genome sequence of the pathogenic fungus Scedosporium apiospermum.</title>
        <authorList>
            <person name="Vandeputte P."/>
            <person name="Ghamrawi S."/>
            <person name="Rechenmann M."/>
            <person name="Iltis A."/>
            <person name="Giraud S."/>
            <person name="Fleury M."/>
            <person name="Thornton C."/>
            <person name="Delhaes L."/>
            <person name="Meyer W."/>
            <person name="Papon N."/>
            <person name="Bouchara J.P."/>
        </authorList>
    </citation>
    <scope>NUCLEOTIDE SEQUENCE [LARGE SCALE GENOMIC DNA]</scope>
    <source>
        <strain evidence="10 11">IHEM 14462</strain>
    </source>
</reference>
<name>A0A084FXD0_PSEDA</name>
<dbReference type="RefSeq" id="XP_016639541.1">
    <property type="nucleotide sequence ID" value="XM_016791031.1"/>
</dbReference>